<keyword evidence="2" id="KW-1185">Reference proteome</keyword>
<reference evidence="1 2" key="1">
    <citation type="submission" date="2023-10" db="EMBL/GenBank/DDBJ databases">
        <title>Surface-active antibiotics is a multifunctional adaptation for post-fire microbes.</title>
        <authorList>
            <person name="Liu M.D."/>
            <person name="Du Y."/>
            <person name="Koupaei S.K."/>
            <person name="Kim N.R."/>
            <person name="Zhang W."/>
            <person name="Traxler M.F."/>
        </authorList>
    </citation>
    <scope>NUCLEOTIDE SEQUENCE [LARGE SCALE GENOMIC DNA]</scope>
    <source>
        <strain evidence="1 2">F3</strain>
    </source>
</reference>
<dbReference type="RefSeq" id="WP_317020488.1">
    <property type="nucleotide sequence ID" value="NZ_CP136513.1"/>
</dbReference>
<organism evidence="1 2">
    <name type="scientific">Paraburkholderia kirstenboschensis</name>
    <dbReference type="NCBI Taxonomy" id="1245436"/>
    <lineage>
        <taxon>Bacteria</taxon>
        <taxon>Pseudomonadati</taxon>
        <taxon>Pseudomonadota</taxon>
        <taxon>Betaproteobacteria</taxon>
        <taxon>Burkholderiales</taxon>
        <taxon>Burkholderiaceae</taxon>
        <taxon>Paraburkholderia</taxon>
    </lineage>
</organism>
<name>A0ABZ0EMI2_9BURK</name>
<evidence type="ECO:0000313" key="1">
    <source>
        <dbReference type="EMBL" id="WOD18150.1"/>
    </source>
</evidence>
<accession>A0ABZ0EMI2</accession>
<gene>
    <name evidence="1" type="ORF">RW095_35900</name>
</gene>
<evidence type="ECO:0000313" key="2">
    <source>
        <dbReference type="Proteomes" id="UP001302652"/>
    </source>
</evidence>
<proteinExistence type="predicted"/>
<sequence length="210" mass="23936">MAQNEASIAELIHDYLRTRAHRDSVRFSPFPLGGQDRHFLSDSLLGRVDHFCLIEMKFGEAQLQSEAKKRRRVEALCRALEREPEMRALHDQCHFIAWMDKTKHVRASAYRDRICNKEVLGSSCGLTQNVPDLGSTVSLNSFADGFLGHPPTKCLSKEDFKRYINWLHNVVTGTPIIRLDLYGRAVDGNGEVVAFPLTSIDEVHGWFLRQ</sequence>
<dbReference type="EMBL" id="CP136513">
    <property type="protein sequence ID" value="WOD18150.1"/>
    <property type="molecule type" value="Genomic_DNA"/>
</dbReference>
<protein>
    <submittedName>
        <fullName evidence="1">Uncharacterized protein</fullName>
    </submittedName>
</protein>
<dbReference type="Proteomes" id="UP001302652">
    <property type="component" value="Chromosome 1"/>
</dbReference>